<organism evidence="5 6">
    <name type="scientific">Sphingomonas rosea</name>
    <dbReference type="NCBI Taxonomy" id="335605"/>
    <lineage>
        <taxon>Bacteria</taxon>
        <taxon>Pseudomonadati</taxon>
        <taxon>Pseudomonadota</taxon>
        <taxon>Alphaproteobacteria</taxon>
        <taxon>Sphingomonadales</taxon>
        <taxon>Sphingomonadaceae</taxon>
        <taxon>Sphingomonas</taxon>
    </lineage>
</organism>
<dbReference type="Gene3D" id="3.90.550.10">
    <property type="entry name" value="Spore Coat Polysaccharide Biosynthesis Protein SpsA, Chain A"/>
    <property type="match status" value="1"/>
</dbReference>
<protein>
    <submittedName>
        <fullName evidence="5">Glycosyltransferase</fullName>
    </submittedName>
</protein>
<gene>
    <name evidence="5" type="ORF">GCM10022281_18740</name>
</gene>
<evidence type="ECO:0000313" key="5">
    <source>
        <dbReference type="EMBL" id="GAA4038208.1"/>
    </source>
</evidence>
<comment type="caution">
    <text evidence="5">The sequence shown here is derived from an EMBL/GenBank/DDBJ whole genome shotgun (WGS) entry which is preliminary data.</text>
</comment>
<dbReference type="Proteomes" id="UP001424459">
    <property type="component" value="Unassembled WGS sequence"/>
</dbReference>
<dbReference type="SUPFAM" id="SSF53448">
    <property type="entry name" value="Nucleotide-diphospho-sugar transferases"/>
    <property type="match status" value="1"/>
</dbReference>
<dbReference type="InterPro" id="IPR029044">
    <property type="entry name" value="Nucleotide-diphossugar_trans"/>
</dbReference>
<keyword evidence="2" id="KW-0328">Glycosyltransferase</keyword>
<evidence type="ECO:0000259" key="4">
    <source>
        <dbReference type="Pfam" id="PF00535"/>
    </source>
</evidence>
<dbReference type="InterPro" id="IPR001173">
    <property type="entry name" value="Glyco_trans_2-like"/>
</dbReference>
<keyword evidence="6" id="KW-1185">Reference proteome</keyword>
<comment type="similarity">
    <text evidence="1">Belongs to the glycosyltransferase 2 family.</text>
</comment>
<dbReference type="InterPro" id="IPR050834">
    <property type="entry name" value="Glycosyltransf_2"/>
</dbReference>
<dbReference type="PANTHER" id="PTHR43685:SF5">
    <property type="entry name" value="GLYCOSYLTRANSFERASE EPSE-RELATED"/>
    <property type="match status" value="1"/>
</dbReference>
<reference evidence="6" key="1">
    <citation type="journal article" date="2019" name="Int. J. Syst. Evol. Microbiol.">
        <title>The Global Catalogue of Microorganisms (GCM) 10K type strain sequencing project: providing services to taxonomists for standard genome sequencing and annotation.</title>
        <authorList>
            <consortium name="The Broad Institute Genomics Platform"/>
            <consortium name="The Broad Institute Genome Sequencing Center for Infectious Disease"/>
            <person name="Wu L."/>
            <person name="Ma J."/>
        </authorList>
    </citation>
    <scope>NUCLEOTIDE SEQUENCE [LARGE SCALE GENOMIC DNA]</scope>
    <source>
        <strain evidence="6">JCM 17564</strain>
    </source>
</reference>
<evidence type="ECO:0000313" key="6">
    <source>
        <dbReference type="Proteomes" id="UP001424459"/>
    </source>
</evidence>
<dbReference type="RefSeq" id="WP_344696816.1">
    <property type="nucleotide sequence ID" value="NZ_BAABBR010000001.1"/>
</dbReference>
<name>A0ABP7U9E7_9SPHN</name>
<dbReference type="Pfam" id="PF00535">
    <property type="entry name" value="Glycos_transf_2"/>
    <property type="match status" value="1"/>
</dbReference>
<proteinExistence type="inferred from homology"/>
<evidence type="ECO:0000256" key="1">
    <source>
        <dbReference type="ARBA" id="ARBA00006739"/>
    </source>
</evidence>
<dbReference type="PANTHER" id="PTHR43685">
    <property type="entry name" value="GLYCOSYLTRANSFERASE"/>
    <property type="match status" value="1"/>
</dbReference>
<evidence type="ECO:0000256" key="2">
    <source>
        <dbReference type="ARBA" id="ARBA00022676"/>
    </source>
</evidence>
<sequence length="336" mass="37757">MSSPQVSVLIIVYNRERFVGQAVRSVLGQSFGDFECVVVDDGSTDCTVEVVRAINDPRLKLVVQPRNAGIPVSRNLALDEARGEYIAWLDSDDVCLPDRLAVQRTFLERHPDIDLVGSAARTVTETGRRRPGGRIQPERHEQIRPLLLFRSPFQQSSVFGRADAIKAVPYDPTFPVCEDVDMFARFSEHYRVANLPRFLVERRVHGGQTIRSNVEPIVAMQSRISARFLDAMGVDHSPEDLRRHVLLGGSFNNAICDELLAWAEGWLRRLKEANRASRLFDEAAFAACIDRVYIKAARRLIGADVGSVARFGGRAWRHRSAILPLMKADLLPFAKR</sequence>
<accession>A0ABP7U9E7</accession>
<dbReference type="EMBL" id="BAABBR010000001">
    <property type="protein sequence ID" value="GAA4038208.1"/>
    <property type="molecule type" value="Genomic_DNA"/>
</dbReference>
<evidence type="ECO:0000256" key="3">
    <source>
        <dbReference type="ARBA" id="ARBA00022679"/>
    </source>
</evidence>
<feature type="domain" description="Glycosyltransferase 2-like" evidence="4">
    <location>
        <begin position="7"/>
        <end position="139"/>
    </location>
</feature>
<keyword evidence="3" id="KW-0808">Transferase</keyword>